<gene>
    <name evidence="2" type="ORF">AB5J58_21715</name>
</gene>
<dbReference type="InterPro" id="IPR015943">
    <property type="entry name" value="WD40/YVTN_repeat-like_dom_sf"/>
</dbReference>
<protein>
    <submittedName>
        <fullName evidence="2">PQQ-binding-like beta-propeller repeat protein</fullName>
    </submittedName>
</protein>
<dbReference type="InterPro" id="IPR011047">
    <property type="entry name" value="Quinoprotein_ADH-like_sf"/>
</dbReference>
<organism evidence="2">
    <name type="scientific">Streptomyces sp. R08</name>
    <dbReference type="NCBI Taxonomy" id="3238624"/>
    <lineage>
        <taxon>Bacteria</taxon>
        <taxon>Bacillati</taxon>
        <taxon>Actinomycetota</taxon>
        <taxon>Actinomycetes</taxon>
        <taxon>Kitasatosporales</taxon>
        <taxon>Streptomycetaceae</taxon>
        <taxon>Streptomyces</taxon>
    </lineage>
</organism>
<dbReference type="InterPro" id="IPR018391">
    <property type="entry name" value="PQQ_b-propeller_rpt"/>
</dbReference>
<dbReference type="Pfam" id="PF13360">
    <property type="entry name" value="PQQ_2"/>
    <property type="match status" value="1"/>
</dbReference>
<evidence type="ECO:0000313" key="2">
    <source>
        <dbReference type="EMBL" id="XDQ07900.1"/>
    </source>
</evidence>
<dbReference type="Gene3D" id="2.130.10.10">
    <property type="entry name" value="YVTN repeat-like/Quinoprotein amine dehydrogenase"/>
    <property type="match status" value="1"/>
</dbReference>
<dbReference type="InterPro" id="IPR002372">
    <property type="entry name" value="PQQ_rpt_dom"/>
</dbReference>
<evidence type="ECO:0000259" key="1">
    <source>
        <dbReference type="Pfam" id="PF13360"/>
    </source>
</evidence>
<proteinExistence type="predicted"/>
<dbReference type="AlphaFoldDB" id="A0AB39MNF8"/>
<dbReference type="RefSeq" id="WP_369192594.1">
    <property type="nucleotide sequence ID" value="NZ_CP163431.1"/>
</dbReference>
<reference evidence="2" key="1">
    <citation type="submission" date="2024-07" db="EMBL/GenBank/DDBJ databases">
        <authorList>
            <person name="Yu S.T."/>
        </authorList>
    </citation>
    <scope>NUCLEOTIDE SEQUENCE</scope>
    <source>
        <strain evidence="2">R08</strain>
    </source>
</reference>
<dbReference type="SUPFAM" id="SSF50998">
    <property type="entry name" value="Quinoprotein alcohol dehydrogenase-like"/>
    <property type="match status" value="1"/>
</dbReference>
<dbReference type="SMART" id="SM00564">
    <property type="entry name" value="PQQ"/>
    <property type="match status" value="1"/>
</dbReference>
<name>A0AB39MNF8_9ACTN</name>
<sequence>MSGRSTRGPGWTRWTGKLGVWVRWAPLVEGGTLYVGTNDGRMRALDAASGEELWEADTGSPVYCAPAVADGFLYFGLQNGRLLAVRA</sequence>
<dbReference type="EMBL" id="CP163431">
    <property type="protein sequence ID" value="XDQ07900.1"/>
    <property type="molecule type" value="Genomic_DNA"/>
</dbReference>
<feature type="domain" description="Pyrrolo-quinoline quinone repeat" evidence="1">
    <location>
        <begin position="10"/>
        <end position="86"/>
    </location>
</feature>
<accession>A0AB39MNF8</accession>